<protein>
    <submittedName>
        <fullName evidence="2">Uncharacterized protein</fullName>
    </submittedName>
</protein>
<reference evidence="2 3" key="1">
    <citation type="submission" date="2024-09" db="EMBL/GenBank/DDBJ databases">
        <authorList>
            <person name="Sun Q."/>
            <person name="Mori K."/>
        </authorList>
    </citation>
    <scope>NUCLEOTIDE SEQUENCE [LARGE SCALE GENOMIC DNA]</scope>
    <source>
        <strain evidence="2 3">CCM 4839</strain>
    </source>
</reference>
<evidence type="ECO:0000256" key="1">
    <source>
        <dbReference type="SAM" id="Phobius"/>
    </source>
</evidence>
<keyword evidence="1" id="KW-1133">Transmembrane helix</keyword>
<comment type="caution">
    <text evidence="2">The sequence shown here is derived from an EMBL/GenBank/DDBJ whole genome shotgun (WGS) entry which is preliminary data.</text>
</comment>
<accession>A0ABV6J2D2</accession>
<name>A0ABV6J2D2_9BACL</name>
<keyword evidence="1" id="KW-0812">Transmembrane</keyword>
<dbReference type="RefSeq" id="WP_204820743.1">
    <property type="nucleotide sequence ID" value="NZ_JANHOF010000020.1"/>
</dbReference>
<evidence type="ECO:0000313" key="3">
    <source>
        <dbReference type="Proteomes" id="UP001589818"/>
    </source>
</evidence>
<dbReference type="Proteomes" id="UP001589818">
    <property type="component" value="Unassembled WGS sequence"/>
</dbReference>
<organism evidence="2 3">
    <name type="scientific">Paenibacillus mendelii</name>
    <dbReference type="NCBI Taxonomy" id="206163"/>
    <lineage>
        <taxon>Bacteria</taxon>
        <taxon>Bacillati</taxon>
        <taxon>Bacillota</taxon>
        <taxon>Bacilli</taxon>
        <taxon>Bacillales</taxon>
        <taxon>Paenibacillaceae</taxon>
        <taxon>Paenibacillus</taxon>
    </lineage>
</organism>
<dbReference type="EMBL" id="JBHLVF010000006">
    <property type="protein sequence ID" value="MFC0390042.1"/>
    <property type="molecule type" value="Genomic_DNA"/>
</dbReference>
<keyword evidence="3" id="KW-1185">Reference proteome</keyword>
<feature type="transmembrane region" description="Helical" evidence="1">
    <location>
        <begin position="7"/>
        <end position="28"/>
    </location>
</feature>
<evidence type="ECO:0000313" key="2">
    <source>
        <dbReference type="EMBL" id="MFC0390042.1"/>
    </source>
</evidence>
<keyword evidence="1" id="KW-0472">Membrane</keyword>
<sequence>MDKRLSFYKLVSYFCVFYILYALANTYVVDPGAETFLSHKTDLPRELKTPIWLLVMYSYSVRLRRDGNQWQGEIEKENIGSKWSAGIRSDSLWCHEL</sequence>
<proteinExistence type="predicted"/>
<gene>
    <name evidence="2" type="ORF">ACFFJ8_01500</name>
</gene>